<keyword evidence="1" id="KW-1133">Transmembrane helix</keyword>
<feature type="transmembrane region" description="Helical" evidence="1">
    <location>
        <begin position="322"/>
        <end position="342"/>
    </location>
</feature>
<name>A0A915DXP3_9BILA</name>
<proteinExistence type="predicted"/>
<keyword evidence="1" id="KW-0812">Transmembrane</keyword>
<dbReference type="InterPro" id="IPR012337">
    <property type="entry name" value="RNaseH-like_sf"/>
</dbReference>
<protein>
    <submittedName>
        <fullName evidence="3">BED-type domain-containing protein</fullName>
    </submittedName>
</protein>
<sequence>MSQAAENSPSTADSTTPIMKRKRVHPIWSKFEKLSKNDVSYLRCITCKKDYKLENVTVTTLKYHWETKHPDDKVWSSSDVTSKGHVILSRTERMNHAFSSVLAIPNMVAAFTDLLKLPNEFEDPLEDDSDDDDYCYGFANFSEAPDESILLSTFPQRIACYAHSLQLVLMDLFKESIFGTEDFKAMCKVMRQFKHSQQAKEELSAVSRKSLLFPSFTRWGSVVSVIQVFLDLKDFMRPIAEKKGWALPTEDQIEYLRRKGAGCRAGDSLDTIKYWCNYLSSDWHSMAVLALEVLTVPPLVLPLKEYSHRLVWLLVETEIGQILICLILNLLYIVTMVFIKFVT</sequence>
<organism evidence="2 3">
    <name type="scientific">Ditylenchus dipsaci</name>
    <dbReference type="NCBI Taxonomy" id="166011"/>
    <lineage>
        <taxon>Eukaryota</taxon>
        <taxon>Metazoa</taxon>
        <taxon>Ecdysozoa</taxon>
        <taxon>Nematoda</taxon>
        <taxon>Chromadorea</taxon>
        <taxon>Rhabditida</taxon>
        <taxon>Tylenchina</taxon>
        <taxon>Tylenchomorpha</taxon>
        <taxon>Sphaerularioidea</taxon>
        <taxon>Anguinidae</taxon>
        <taxon>Anguininae</taxon>
        <taxon>Ditylenchus</taxon>
    </lineage>
</organism>
<evidence type="ECO:0000256" key="1">
    <source>
        <dbReference type="SAM" id="Phobius"/>
    </source>
</evidence>
<dbReference type="SUPFAM" id="SSF53098">
    <property type="entry name" value="Ribonuclease H-like"/>
    <property type="match status" value="1"/>
</dbReference>
<evidence type="ECO:0000313" key="3">
    <source>
        <dbReference type="WBParaSite" id="jg23837.1"/>
    </source>
</evidence>
<keyword evidence="1" id="KW-0472">Membrane</keyword>
<accession>A0A915DXP3</accession>
<reference evidence="3" key="1">
    <citation type="submission" date="2022-11" db="UniProtKB">
        <authorList>
            <consortium name="WormBaseParasite"/>
        </authorList>
    </citation>
    <scope>IDENTIFICATION</scope>
</reference>
<evidence type="ECO:0000313" key="2">
    <source>
        <dbReference type="Proteomes" id="UP000887574"/>
    </source>
</evidence>
<dbReference type="WBParaSite" id="jg23837.1">
    <property type="protein sequence ID" value="jg23837.1"/>
    <property type="gene ID" value="jg23837"/>
</dbReference>
<dbReference type="Proteomes" id="UP000887574">
    <property type="component" value="Unplaced"/>
</dbReference>
<dbReference type="AlphaFoldDB" id="A0A915DXP3"/>
<keyword evidence="2" id="KW-1185">Reference proteome</keyword>